<evidence type="ECO:0000256" key="1">
    <source>
        <dbReference type="SAM" id="MobiDB-lite"/>
    </source>
</evidence>
<protein>
    <submittedName>
        <fullName evidence="2">Uncharacterized protein</fullName>
    </submittedName>
</protein>
<proteinExistence type="predicted"/>
<keyword evidence="3" id="KW-1185">Reference proteome</keyword>
<feature type="region of interest" description="Disordered" evidence="1">
    <location>
        <begin position="64"/>
        <end position="94"/>
    </location>
</feature>
<dbReference type="AlphaFoldDB" id="A0A8J5VM94"/>
<dbReference type="Proteomes" id="UP000729402">
    <property type="component" value="Unassembled WGS sequence"/>
</dbReference>
<name>A0A8J5VM94_ZIZPA</name>
<reference evidence="2" key="1">
    <citation type="journal article" date="2021" name="bioRxiv">
        <title>Whole Genome Assembly and Annotation of Northern Wild Rice, Zizania palustris L., Supports a Whole Genome Duplication in the Zizania Genus.</title>
        <authorList>
            <person name="Haas M."/>
            <person name="Kono T."/>
            <person name="Macchietto M."/>
            <person name="Millas R."/>
            <person name="McGilp L."/>
            <person name="Shao M."/>
            <person name="Duquette J."/>
            <person name="Hirsch C.N."/>
            <person name="Kimball J."/>
        </authorList>
    </citation>
    <scope>NUCLEOTIDE SEQUENCE</scope>
    <source>
        <tissue evidence="2">Fresh leaf tissue</tissue>
    </source>
</reference>
<comment type="caution">
    <text evidence="2">The sequence shown here is derived from an EMBL/GenBank/DDBJ whole genome shotgun (WGS) entry which is preliminary data.</text>
</comment>
<gene>
    <name evidence="2" type="ORF">GUJ93_ZPchr0006g42772</name>
</gene>
<dbReference type="EMBL" id="JAAALK010000283">
    <property type="protein sequence ID" value="KAG8072060.1"/>
    <property type="molecule type" value="Genomic_DNA"/>
</dbReference>
<sequence length="94" mass="9860">MIKWHINTQQGRRRGLGPHFNSINLVPPSSPPLFGSTAATPSLSLSPSLAASFLLVPLLVGSAAPPSLVRNSRGGPSAATPRRLRWPSGDLVSL</sequence>
<evidence type="ECO:0000313" key="2">
    <source>
        <dbReference type="EMBL" id="KAG8072060.1"/>
    </source>
</evidence>
<accession>A0A8J5VM94</accession>
<evidence type="ECO:0000313" key="3">
    <source>
        <dbReference type="Proteomes" id="UP000729402"/>
    </source>
</evidence>
<organism evidence="2 3">
    <name type="scientific">Zizania palustris</name>
    <name type="common">Northern wild rice</name>
    <dbReference type="NCBI Taxonomy" id="103762"/>
    <lineage>
        <taxon>Eukaryota</taxon>
        <taxon>Viridiplantae</taxon>
        <taxon>Streptophyta</taxon>
        <taxon>Embryophyta</taxon>
        <taxon>Tracheophyta</taxon>
        <taxon>Spermatophyta</taxon>
        <taxon>Magnoliopsida</taxon>
        <taxon>Liliopsida</taxon>
        <taxon>Poales</taxon>
        <taxon>Poaceae</taxon>
        <taxon>BOP clade</taxon>
        <taxon>Oryzoideae</taxon>
        <taxon>Oryzeae</taxon>
        <taxon>Zizaniinae</taxon>
        <taxon>Zizania</taxon>
    </lineage>
</organism>
<reference evidence="2" key="2">
    <citation type="submission" date="2021-02" db="EMBL/GenBank/DDBJ databases">
        <authorList>
            <person name="Kimball J.A."/>
            <person name="Haas M.W."/>
            <person name="Macchietto M."/>
            <person name="Kono T."/>
            <person name="Duquette J."/>
            <person name="Shao M."/>
        </authorList>
    </citation>
    <scope>NUCLEOTIDE SEQUENCE</scope>
    <source>
        <tissue evidence="2">Fresh leaf tissue</tissue>
    </source>
</reference>